<dbReference type="PANTHER" id="PTHR30055">
    <property type="entry name" value="HTH-TYPE TRANSCRIPTIONAL REGULATOR RUTR"/>
    <property type="match status" value="1"/>
</dbReference>
<evidence type="ECO:0000259" key="5">
    <source>
        <dbReference type="PROSITE" id="PS50977"/>
    </source>
</evidence>
<dbReference type="InterPro" id="IPR001647">
    <property type="entry name" value="HTH_TetR"/>
</dbReference>
<comment type="caution">
    <text evidence="6">The sequence shown here is derived from an EMBL/GenBank/DDBJ whole genome shotgun (WGS) entry which is preliminary data.</text>
</comment>
<protein>
    <recommendedName>
        <fullName evidence="5">HTH tetR-type domain-containing protein</fullName>
    </recommendedName>
</protein>
<dbReference type="SUPFAM" id="SSF46689">
    <property type="entry name" value="Homeodomain-like"/>
    <property type="match status" value="1"/>
</dbReference>
<dbReference type="InterPro" id="IPR050109">
    <property type="entry name" value="HTH-type_TetR-like_transc_reg"/>
</dbReference>
<dbReference type="Gene3D" id="1.10.357.10">
    <property type="entry name" value="Tetracycline Repressor, domain 2"/>
    <property type="match status" value="1"/>
</dbReference>
<keyword evidence="2 4" id="KW-0238">DNA-binding</keyword>
<evidence type="ECO:0000256" key="4">
    <source>
        <dbReference type="PROSITE-ProRule" id="PRU00335"/>
    </source>
</evidence>
<sequence length="210" mass="23500">MSNLRAQQKQDRRNRIVTSAKELFREKGYDKTTIEAIAVAAGVSGVTVHNYYGTKAGVLLALVIESDKQLLERLDSTLPGPEAELVELTVAFAHEIMVHAMQTLEKDIWRQVIAAVTIEAGTQLSKAYFKLDEQLASVLVRRIEAMQRDGRLSADLNPLHLGRALFQLQNARFIQFISTDAARRDEIETWLRNDLVALFSVMLPVPADPS</sequence>
<dbReference type="SUPFAM" id="SSF48498">
    <property type="entry name" value="Tetracyclin repressor-like, C-terminal domain"/>
    <property type="match status" value="1"/>
</dbReference>
<keyword evidence="1" id="KW-0805">Transcription regulation</keyword>
<evidence type="ECO:0000313" key="7">
    <source>
        <dbReference type="Proteomes" id="UP000190787"/>
    </source>
</evidence>
<evidence type="ECO:0000313" key="6">
    <source>
        <dbReference type="EMBL" id="OOY23345.1"/>
    </source>
</evidence>
<keyword evidence="3" id="KW-0804">Transcription</keyword>
<dbReference type="Proteomes" id="UP000190787">
    <property type="component" value="Unassembled WGS sequence"/>
</dbReference>
<evidence type="ECO:0000256" key="3">
    <source>
        <dbReference type="ARBA" id="ARBA00023163"/>
    </source>
</evidence>
<feature type="DNA-binding region" description="H-T-H motif" evidence="4">
    <location>
        <begin position="33"/>
        <end position="52"/>
    </location>
</feature>
<reference evidence="6 7" key="1">
    <citation type="submission" date="2016-11" db="EMBL/GenBank/DDBJ databases">
        <title>A multilocus sequence analysis scheme for characterization of bacteria in the genus Thioclava.</title>
        <authorList>
            <person name="Liu Y."/>
            <person name="Shao Z."/>
        </authorList>
    </citation>
    <scope>NUCLEOTIDE SEQUENCE [LARGE SCALE GENOMIC DNA]</scope>
    <source>
        <strain evidence="6 7">TAW-CT134</strain>
    </source>
</reference>
<keyword evidence="7" id="KW-1185">Reference proteome</keyword>
<evidence type="ECO:0000256" key="2">
    <source>
        <dbReference type="ARBA" id="ARBA00023125"/>
    </source>
</evidence>
<name>A0ABX3MXR9_9RHOB</name>
<evidence type="ECO:0000256" key="1">
    <source>
        <dbReference type="ARBA" id="ARBA00023015"/>
    </source>
</evidence>
<feature type="domain" description="HTH tetR-type" evidence="5">
    <location>
        <begin position="10"/>
        <end position="70"/>
    </location>
</feature>
<accession>A0ABX3MXR9</accession>
<dbReference type="PRINTS" id="PR00455">
    <property type="entry name" value="HTHTETR"/>
</dbReference>
<proteinExistence type="predicted"/>
<dbReference type="EMBL" id="MPZV01000003">
    <property type="protein sequence ID" value="OOY23345.1"/>
    <property type="molecule type" value="Genomic_DNA"/>
</dbReference>
<gene>
    <name evidence="6" type="ORF">BMI91_12620</name>
</gene>
<dbReference type="Pfam" id="PF00440">
    <property type="entry name" value="TetR_N"/>
    <property type="match status" value="1"/>
</dbReference>
<dbReference type="InterPro" id="IPR036271">
    <property type="entry name" value="Tet_transcr_reg_TetR-rel_C_sf"/>
</dbReference>
<dbReference type="PROSITE" id="PS50977">
    <property type="entry name" value="HTH_TETR_2"/>
    <property type="match status" value="1"/>
</dbReference>
<dbReference type="RefSeq" id="WP_078605170.1">
    <property type="nucleotide sequence ID" value="NZ_MPZV01000003.1"/>
</dbReference>
<dbReference type="InterPro" id="IPR009057">
    <property type="entry name" value="Homeodomain-like_sf"/>
</dbReference>
<organism evidence="6 7">
    <name type="scientific">Thioclava sediminum</name>
    <dbReference type="NCBI Taxonomy" id="1915319"/>
    <lineage>
        <taxon>Bacteria</taxon>
        <taxon>Pseudomonadati</taxon>
        <taxon>Pseudomonadota</taxon>
        <taxon>Alphaproteobacteria</taxon>
        <taxon>Rhodobacterales</taxon>
        <taxon>Paracoccaceae</taxon>
        <taxon>Thioclava</taxon>
    </lineage>
</organism>
<dbReference type="PANTHER" id="PTHR30055:SF234">
    <property type="entry name" value="HTH-TYPE TRANSCRIPTIONAL REGULATOR BETI"/>
    <property type="match status" value="1"/>
</dbReference>